<feature type="compositionally biased region" description="Low complexity" evidence="1">
    <location>
        <begin position="1"/>
        <end position="12"/>
    </location>
</feature>
<gene>
    <name evidence="2" type="ORF">ACHAWO_000551</name>
</gene>
<feature type="compositionally biased region" description="Basic and acidic residues" evidence="1">
    <location>
        <begin position="193"/>
        <end position="212"/>
    </location>
</feature>
<feature type="region of interest" description="Disordered" evidence="1">
    <location>
        <begin position="179"/>
        <end position="212"/>
    </location>
</feature>
<evidence type="ECO:0008006" key="4">
    <source>
        <dbReference type="Google" id="ProtNLM"/>
    </source>
</evidence>
<feature type="region of interest" description="Disordered" evidence="1">
    <location>
        <begin position="267"/>
        <end position="300"/>
    </location>
</feature>
<keyword evidence="3" id="KW-1185">Reference proteome</keyword>
<dbReference type="AlphaFoldDB" id="A0ABD3NS46"/>
<sequence>MSSSSSDSSLSSSHKRRERKRKRQKTNHHAEAAPSDYAQLRKHFQFVLPDTHDASASGQKYGTTWQQRMVQHYHSHLYKEYVLADLSRVLTGNNGRGGPVGLRWRTETEVKDGKGFQTCGNLACMHTKKTTDEEYTRKVRCALGVGVAENGGSVPTGVLLPNDQDSQLIERYLQSCEREERKDERKGRKRKDQKSSESSDTSKRREGKEQKRLSRLSYGLGLHDYEVDFAYVEQNQKKRELVKVRLCLRCAPLIFDGWAVKARRAREKAAKDSAGTESAVTMGDNRKMENDYKDEESQSS</sequence>
<dbReference type="Proteomes" id="UP001530400">
    <property type="component" value="Unassembled WGS sequence"/>
</dbReference>
<feature type="region of interest" description="Disordered" evidence="1">
    <location>
        <begin position="1"/>
        <end position="36"/>
    </location>
</feature>
<organism evidence="2 3">
    <name type="scientific">Cyclotella atomus</name>
    <dbReference type="NCBI Taxonomy" id="382360"/>
    <lineage>
        <taxon>Eukaryota</taxon>
        <taxon>Sar</taxon>
        <taxon>Stramenopiles</taxon>
        <taxon>Ochrophyta</taxon>
        <taxon>Bacillariophyta</taxon>
        <taxon>Coscinodiscophyceae</taxon>
        <taxon>Thalassiosirophycidae</taxon>
        <taxon>Stephanodiscales</taxon>
        <taxon>Stephanodiscaceae</taxon>
        <taxon>Cyclotella</taxon>
    </lineage>
</organism>
<evidence type="ECO:0000313" key="2">
    <source>
        <dbReference type="EMBL" id="KAL3778178.1"/>
    </source>
</evidence>
<dbReference type="Pfam" id="PF09725">
    <property type="entry name" value="Fra10Ac1"/>
    <property type="match status" value="1"/>
</dbReference>
<protein>
    <recommendedName>
        <fullName evidence="4">Protein FRA10AC1</fullName>
    </recommendedName>
</protein>
<accession>A0ABD3NS46</accession>
<reference evidence="2 3" key="1">
    <citation type="submission" date="2024-10" db="EMBL/GenBank/DDBJ databases">
        <title>Updated reference genomes for cyclostephanoid diatoms.</title>
        <authorList>
            <person name="Roberts W.R."/>
            <person name="Alverson A.J."/>
        </authorList>
    </citation>
    <scope>NUCLEOTIDE SEQUENCE [LARGE SCALE GENOMIC DNA]</scope>
    <source>
        <strain evidence="2 3">AJA010-31</strain>
    </source>
</reference>
<dbReference type="InterPro" id="IPR019129">
    <property type="entry name" value="Folate-sensitive_fs_Fra10Ac1"/>
</dbReference>
<evidence type="ECO:0000256" key="1">
    <source>
        <dbReference type="SAM" id="MobiDB-lite"/>
    </source>
</evidence>
<name>A0ABD3NS46_9STRA</name>
<comment type="caution">
    <text evidence="2">The sequence shown here is derived from an EMBL/GenBank/DDBJ whole genome shotgun (WGS) entry which is preliminary data.</text>
</comment>
<evidence type="ECO:0000313" key="3">
    <source>
        <dbReference type="Proteomes" id="UP001530400"/>
    </source>
</evidence>
<dbReference type="EMBL" id="JALLPJ020001001">
    <property type="protein sequence ID" value="KAL3778178.1"/>
    <property type="molecule type" value="Genomic_DNA"/>
</dbReference>
<feature type="compositionally biased region" description="Basic residues" evidence="1">
    <location>
        <begin position="13"/>
        <end position="27"/>
    </location>
</feature>
<proteinExistence type="predicted"/>